<feature type="region of interest" description="Disordered" evidence="1">
    <location>
        <begin position="136"/>
        <end position="203"/>
    </location>
</feature>
<dbReference type="EMBL" id="JAATIP010000092">
    <property type="protein sequence ID" value="KAF4375113.1"/>
    <property type="molecule type" value="Genomic_DNA"/>
</dbReference>
<dbReference type="AlphaFoldDB" id="A0A7J6I4R4"/>
<organism evidence="3 5">
    <name type="scientific">Cannabis sativa</name>
    <name type="common">Hemp</name>
    <name type="synonym">Marijuana</name>
    <dbReference type="NCBI Taxonomy" id="3483"/>
    <lineage>
        <taxon>Eukaryota</taxon>
        <taxon>Viridiplantae</taxon>
        <taxon>Streptophyta</taxon>
        <taxon>Embryophyta</taxon>
        <taxon>Tracheophyta</taxon>
        <taxon>Spermatophyta</taxon>
        <taxon>Magnoliopsida</taxon>
        <taxon>eudicotyledons</taxon>
        <taxon>Gunneridae</taxon>
        <taxon>Pentapetalae</taxon>
        <taxon>rosids</taxon>
        <taxon>fabids</taxon>
        <taxon>Rosales</taxon>
        <taxon>Cannabaceae</taxon>
        <taxon>Cannabis</taxon>
    </lineage>
</organism>
<evidence type="ECO:0000313" key="4">
    <source>
        <dbReference type="Proteomes" id="UP000525078"/>
    </source>
</evidence>
<evidence type="ECO:0000256" key="1">
    <source>
        <dbReference type="SAM" id="MobiDB-lite"/>
    </source>
</evidence>
<accession>A0A7J6I4R4</accession>
<evidence type="ECO:0000313" key="2">
    <source>
        <dbReference type="EMBL" id="KAF4375113.1"/>
    </source>
</evidence>
<feature type="compositionally biased region" description="Low complexity" evidence="1">
    <location>
        <begin position="150"/>
        <end position="167"/>
    </location>
</feature>
<dbReference type="OrthoDB" id="666348at2759"/>
<gene>
    <name evidence="2" type="ORF">F8388_017259</name>
    <name evidence="3" type="ORF">G4B88_017521</name>
</gene>
<name>A0A7J6I4R4_CANSA</name>
<protein>
    <submittedName>
        <fullName evidence="3">Uncharacterized protein</fullName>
    </submittedName>
</protein>
<feature type="compositionally biased region" description="Low complexity" evidence="1">
    <location>
        <begin position="98"/>
        <end position="113"/>
    </location>
</feature>
<reference evidence="4 5" key="1">
    <citation type="journal article" date="2020" name="bioRxiv">
        <title>Sequence and annotation of 42 cannabis genomes reveals extensive copy number variation in cannabinoid synthesis and pathogen resistance genes.</title>
        <authorList>
            <person name="Mckernan K.J."/>
            <person name="Helbert Y."/>
            <person name="Kane L.T."/>
            <person name="Ebling H."/>
            <person name="Zhang L."/>
            <person name="Liu B."/>
            <person name="Eaton Z."/>
            <person name="Mclaughlin S."/>
            <person name="Kingan S."/>
            <person name="Baybayan P."/>
            <person name="Concepcion G."/>
            <person name="Jordan M."/>
            <person name="Riva A."/>
            <person name="Barbazuk W."/>
            <person name="Harkins T."/>
        </authorList>
    </citation>
    <scope>NUCLEOTIDE SEQUENCE [LARGE SCALE GENOMIC DNA]</scope>
    <source>
        <strain evidence="4 5">cv. Jamaican Lion 4</strain>
        <strain evidence="3">Father</strain>
        <strain evidence="2">Mother</strain>
        <tissue evidence="3">Leaf</tissue>
    </source>
</reference>
<sequence>MEKPLFKPYDKEFMKMAMIKHEETFKEQVYELHRLYQIQKILMKNIGRSRMKETHFNNQLESQNRRQFMILDLEQPSVTEDQFNKINIAEDSDDGDINNNNTDSNNNNNNNNNNNVVNLEIIDESEIELTLGLGLGPTSYSRSRSRKTSDSGPSFSSSSTGSSQMNSRNHYNNRSRETTRVELNDSGGGRGQVPDATPSGYHGVVGGELRRERLKHQPPWLFQVLSLNMTCE</sequence>
<dbReference type="PANTHER" id="PTHR33167">
    <property type="entry name" value="TRANSCRIPTION FACTOR, PUTATIVE (DUF863)-RELATED"/>
    <property type="match status" value="1"/>
</dbReference>
<dbReference type="Proteomes" id="UP000525078">
    <property type="component" value="Unassembled WGS sequence"/>
</dbReference>
<dbReference type="Proteomes" id="UP000583929">
    <property type="component" value="Unassembled WGS sequence"/>
</dbReference>
<keyword evidence="5" id="KW-1185">Reference proteome</keyword>
<evidence type="ECO:0000313" key="5">
    <source>
        <dbReference type="Proteomes" id="UP000583929"/>
    </source>
</evidence>
<feature type="compositionally biased region" description="Basic and acidic residues" evidence="1">
    <location>
        <begin position="174"/>
        <end position="183"/>
    </location>
</feature>
<dbReference type="EMBL" id="JAATIQ010000009">
    <property type="protein sequence ID" value="KAF4402009.1"/>
    <property type="molecule type" value="Genomic_DNA"/>
</dbReference>
<comment type="caution">
    <text evidence="3">The sequence shown here is derived from an EMBL/GenBank/DDBJ whole genome shotgun (WGS) entry which is preliminary data.</text>
</comment>
<evidence type="ECO:0000313" key="3">
    <source>
        <dbReference type="EMBL" id="KAF4402009.1"/>
    </source>
</evidence>
<proteinExistence type="predicted"/>
<feature type="region of interest" description="Disordered" evidence="1">
    <location>
        <begin position="88"/>
        <end position="113"/>
    </location>
</feature>
<dbReference type="PANTHER" id="PTHR33167:SF26">
    <property type="entry name" value="EXPRESSED PROTEIN"/>
    <property type="match status" value="1"/>
</dbReference>